<evidence type="ECO:0000313" key="2">
    <source>
        <dbReference type="EMBL" id="MCW9712774.1"/>
    </source>
</evidence>
<proteinExistence type="predicted"/>
<organism evidence="2 3">
    <name type="scientific">Fodinibius salicampi</name>
    <dbReference type="NCBI Taxonomy" id="1920655"/>
    <lineage>
        <taxon>Bacteria</taxon>
        <taxon>Pseudomonadati</taxon>
        <taxon>Balneolota</taxon>
        <taxon>Balneolia</taxon>
        <taxon>Balneolales</taxon>
        <taxon>Balneolaceae</taxon>
        <taxon>Fodinibius</taxon>
    </lineage>
</organism>
<feature type="transmembrane region" description="Helical" evidence="1">
    <location>
        <begin position="118"/>
        <end position="139"/>
    </location>
</feature>
<dbReference type="EMBL" id="JAJNDC010000001">
    <property type="protein sequence ID" value="MCW9712774.1"/>
    <property type="molecule type" value="Genomic_DNA"/>
</dbReference>
<keyword evidence="1" id="KW-0472">Membrane</keyword>
<sequence length="160" mass="18670">MNSYKYLYLFWLVPTAFLFLALHQVSVYYSLTDTYENGESYTAEVLDFELKQIAAQTNGFIVLQFNDEEGNQIQRKLSLPVEVAGQLQQMRVIPVRYQQKASQEIVIMPTYETHKNLVWTNIAMAAIALLILVIIAIFVHRYTNKKLRSKDKKIVFERID</sequence>
<protein>
    <submittedName>
        <fullName evidence="2">Uncharacterized protein</fullName>
    </submittedName>
</protein>
<keyword evidence="3" id="KW-1185">Reference proteome</keyword>
<keyword evidence="1" id="KW-0812">Transmembrane</keyword>
<feature type="transmembrane region" description="Helical" evidence="1">
    <location>
        <begin position="7"/>
        <end position="31"/>
    </location>
</feature>
<evidence type="ECO:0000256" key="1">
    <source>
        <dbReference type="SAM" id="Phobius"/>
    </source>
</evidence>
<keyword evidence="1" id="KW-1133">Transmembrane helix</keyword>
<evidence type="ECO:0000313" key="3">
    <source>
        <dbReference type="Proteomes" id="UP001207337"/>
    </source>
</evidence>
<dbReference type="RefSeq" id="WP_265788970.1">
    <property type="nucleotide sequence ID" value="NZ_BAABRS010000001.1"/>
</dbReference>
<dbReference type="Proteomes" id="UP001207337">
    <property type="component" value="Unassembled WGS sequence"/>
</dbReference>
<gene>
    <name evidence="2" type="ORF">LQ318_07645</name>
</gene>
<name>A0ABT3PY32_9BACT</name>
<comment type="caution">
    <text evidence="2">The sequence shown here is derived from an EMBL/GenBank/DDBJ whole genome shotgun (WGS) entry which is preliminary data.</text>
</comment>
<accession>A0ABT3PY32</accession>
<reference evidence="2 3" key="1">
    <citation type="submission" date="2021-11" db="EMBL/GenBank/DDBJ databases">
        <title>Aliifidinibius sp. nov., a new bacterium isolated from saline soil.</title>
        <authorList>
            <person name="Galisteo C."/>
            <person name="De La Haba R."/>
            <person name="Sanchez-Porro C."/>
            <person name="Ventosa A."/>
        </authorList>
    </citation>
    <scope>NUCLEOTIDE SEQUENCE [LARGE SCALE GENOMIC DNA]</scope>
    <source>
        <strain evidence="2 3">KACC 190600</strain>
    </source>
</reference>